<evidence type="ECO:0000313" key="14">
    <source>
        <dbReference type="EMBL" id="STX28595.1"/>
    </source>
</evidence>
<dbReference type="Pfam" id="PF03412">
    <property type="entry name" value="Peptidase_C39"/>
    <property type="match status" value="1"/>
</dbReference>
<feature type="domain" description="ABC transmembrane type-1" evidence="12">
    <location>
        <begin position="169"/>
        <end position="450"/>
    </location>
</feature>
<dbReference type="GO" id="GO:0005524">
    <property type="term" value="F:ATP binding"/>
    <property type="evidence" value="ECO:0007669"/>
    <property type="project" value="UniProtKB-KW"/>
</dbReference>
<evidence type="ECO:0000256" key="9">
    <source>
        <dbReference type="ARBA" id="ARBA00023136"/>
    </source>
</evidence>
<dbReference type="InterPro" id="IPR011527">
    <property type="entry name" value="ABC1_TM_dom"/>
</dbReference>
<dbReference type="InterPro" id="IPR027417">
    <property type="entry name" value="P-loop_NTPase"/>
</dbReference>
<feature type="domain" description="Peptidase C39" evidence="13">
    <location>
        <begin position="18"/>
        <end position="137"/>
    </location>
</feature>
<evidence type="ECO:0000256" key="10">
    <source>
        <dbReference type="SAM" id="Phobius"/>
    </source>
</evidence>
<evidence type="ECO:0000259" key="12">
    <source>
        <dbReference type="PROSITE" id="PS50929"/>
    </source>
</evidence>
<dbReference type="OrthoDB" id="9806127at2"/>
<feature type="domain" description="ABC transporter" evidence="11">
    <location>
        <begin position="489"/>
        <end position="721"/>
    </location>
</feature>
<dbReference type="PANTHER" id="PTHR43394:SF1">
    <property type="entry name" value="ATP-BINDING CASSETTE SUB-FAMILY B MEMBER 10, MITOCHONDRIAL"/>
    <property type="match status" value="1"/>
</dbReference>
<dbReference type="Gene3D" id="3.40.50.300">
    <property type="entry name" value="P-loop containing nucleotide triphosphate hydrolases"/>
    <property type="match status" value="1"/>
</dbReference>
<keyword evidence="6 14" id="KW-0378">Hydrolase</keyword>
<evidence type="ECO:0000256" key="7">
    <source>
        <dbReference type="ARBA" id="ARBA00022840"/>
    </source>
</evidence>
<dbReference type="Gene3D" id="1.20.1560.10">
    <property type="entry name" value="ABC transporter type 1, transmembrane domain"/>
    <property type="match status" value="1"/>
</dbReference>
<dbReference type="SUPFAM" id="SSF90123">
    <property type="entry name" value="ABC transporter transmembrane region"/>
    <property type="match status" value="1"/>
</dbReference>
<keyword evidence="15" id="KW-1185">Reference proteome</keyword>
<dbReference type="AlphaFoldDB" id="A0A378I1N4"/>
<reference evidence="14 15" key="1">
    <citation type="submission" date="2018-06" db="EMBL/GenBank/DDBJ databases">
        <authorList>
            <consortium name="Pathogen Informatics"/>
            <person name="Doyle S."/>
        </authorList>
    </citation>
    <scope>NUCLEOTIDE SEQUENCE [LARGE SCALE GENOMIC DNA]</scope>
    <source>
        <strain evidence="14 15">NCTC13315</strain>
    </source>
</reference>
<feature type="transmembrane region" description="Helical" evidence="10">
    <location>
        <begin position="293"/>
        <end position="325"/>
    </location>
</feature>
<dbReference type="PROSITE" id="PS50893">
    <property type="entry name" value="ABC_TRANSPORTER_2"/>
    <property type="match status" value="1"/>
</dbReference>
<keyword evidence="3" id="KW-1003">Cell membrane</keyword>
<dbReference type="GO" id="GO:0015421">
    <property type="term" value="F:ABC-type oligopeptide transporter activity"/>
    <property type="evidence" value="ECO:0007669"/>
    <property type="project" value="TreeGrafter"/>
</dbReference>
<dbReference type="CDD" id="cd03228">
    <property type="entry name" value="ABCC_MRP_Like"/>
    <property type="match status" value="1"/>
</dbReference>
<organism evidence="14 15">
    <name type="scientific">Legionella beliardensis</name>
    <dbReference type="NCBI Taxonomy" id="91822"/>
    <lineage>
        <taxon>Bacteria</taxon>
        <taxon>Pseudomonadati</taxon>
        <taxon>Pseudomonadota</taxon>
        <taxon>Gammaproteobacteria</taxon>
        <taxon>Legionellales</taxon>
        <taxon>Legionellaceae</taxon>
        <taxon>Legionella</taxon>
    </lineage>
</organism>
<dbReference type="PANTHER" id="PTHR43394">
    <property type="entry name" value="ATP-DEPENDENT PERMEASE MDL1, MITOCHONDRIAL"/>
    <property type="match status" value="1"/>
</dbReference>
<comment type="subcellular location">
    <subcellularLocation>
        <location evidence="1">Cell membrane</location>
        <topology evidence="1">Multi-pass membrane protein</topology>
    </subcellularLocation>
</comment>
<evidence type="ECO:0000256" key="2">
    <source>
        <dbReference type="ARBA" id="ARBA00022448"/>
    </source>
</evidence>
<dbReference type="GO" id="GO:0005886">
    <property type="term" value="C:plasma membrane"/>
    <property type="evidence" value="ECO:0007669"/>
    <property type="project" value="UniProtKB-SubCell"/>
</dbReference>
<dbReference type="EC" id="3.4.22.-" evidence="14"/>
<protein>
    <submittedName>
        <fullName evidence="14">ABC-type bacteriocin/lantibiotic exporters, contain an N-terminal double-glycine peptidase domain</fullName>
        <ecNumber evidence="14">3.4.22.-</ecNumber>
    </submittedName>
</protein>
<evidence type="ECO:0000313" key="15">
    <source>
        <dbReference type="Proteomes" id="UP000254968"/>
    </source>
</evidence>
<dbReference type="RefSeq" id="WP_115302327.1">
    <property type="nucleotide sequence ID" value="NZ_CAAAHO010000001.1"/>
</dbReference>
<sequence>MEIKLPIQKRVKTPTVLQMEATECGAASLAILLGYYEKYVTAEELRIACGVSRDGTKAINIVKAARNYGLEAYGANLEIEELQEKKVPFIVYWSFNHFLVVEGFSKRKVYLNDPATGPRAVSWDEFAREYTGVVLVLTPGPSFKKGGKPEFPIRQLFTERLKQNFSTLFFIVLVTAILIIPTIAIPIFTKAFIDYLLIDNQKSLIGFVLFGLAFTTLMTILLTWLQLKFLNYLTIKLDVVGSVSFFWHLLHIPINFFQQRSNGEVVERSVINEKIATIIAKDLPNFIVNFLKIIAFGLVIFILSWQIWVLLMILVLCNIITLILGRRKLTDLGRKYAGDHGKLEGIEANGIQIIETLKTSALEQYFFNRWASFYTKFLTSEQQLLVWRTLILAIPDFFNLMLNLAIIFVGAYLVMQGQLTIGSIVAIQALALNFLTPLDDIIEFFSNLFQIKGDMVRLKDALDTKIDPLFKASQFTTQEFKERNTDIILKANQLTFSYSPLDPPVIDDLSLTINRGEQVAIVGPSGSGKSSLAKLICGLNQPTSGEIFLKEVSYSQLNRALLSEFIAYVDQNIFLFSGSVRDNLAYWDKKYSDAELLDVLAQVHLDNDILLRGGLGLKLLEGGANLSGGQRQRLELARALLLKAQLLVLDEATSAMDPLLEAEVYANLRASNYSLLIIAHRLSAIRDCDCIYVVNEGQIVQQGRHEQLINEPGLYKELVEKEKHEL</sequence>
<evidence type="ECO:0000256" key="3">
    <source>
        <dbReference type="ARBA" id="ARBA00022475"/>
    </source>
</evidence>
<feature type="transmembrane region" description="Helical" evidence="10">
    <location>
        <begin position="205"/>
        <end position="225"/>
    </location>
</feature>
<dbReference type="InterPro" id="IPR003593">
    <property type="entry name" value="AAA+_ATPase"/>
</dbReference>
<evidence type="ECO:0000256" key="4">
    <source>
        <dbReference type="ARBA" id="ARBA00022692"/>
    </source>
</evidence>
<dbReference type="Gene3D" id="3.90.70.10">
    <property type="entry name" value="Cysteine proteinases"/>
    <property type="match status" value="1"/>
</dbReference>
<dbReference type="PROSITE" id="PS50929">
    <property type="entry name" value="ABC_TM1F"/>
    <property type="match status" value="1"/>
</dbReference>
<keyword evidence="4 10" id="KW-0812">Transmembrane</keyword>
<dbReference type="SMART" id="SM00382">
    <property type="entry name" value="AAA"/>
    <property type="match status" value="1"/>
</dbReference>
<name>A0A378I1N4_9GAMM</name>
<dbReference type="GO" id="GO:0016887">
    <property type="term" value="F:ATP hydrolysis activity"/>
    <property type="evidence" value="ECO:0007669"/>
    <property type="project" value="InterPro"/>
</dbReference>
<dbReference type="SUPFAM" id="SSF52540">
    <property type="entry name" value="P-loop containing nucleoside triphosphate hydrolases"/>
    <property type="match status" value="1"/>
</dbReference>
<evidence type="ECO:0000259" key="13">
    <source>
        <dbReference type="PROSITE" id="PS50990"/>
    </source>
</evidence>
<dbReference type="InterPro" id="IPR039421">
    <property type="entry name" value="Type_1_exporter"/>
</dbReference>
<evidence type="ECO:0000259" key="11">
    <source>
        <dbReference type="PROSITE" id="PS50893"/>
    </source>
</evidence>
<keyword evidence="2" id="KW-0813">Transport</keyword>
<feature type="transmembrane region" description="Helical" evidence="10">
    <location>
        <begin position="397"/>
        <end position="415"/>
    </location>
</feature>
<dbReference type="GO" id="GO:0006508">
    <property type="term" value="P:proteolysis"/>
    <property type="evidence" value="ECO:0007669"/>
    <property type="project" value="InterPro"/>
</dbReference>
<keyword evidence="8 10" id="KW-1133">Transmembrane helix</keyword>
<dbReference type="PROSITE" id="PS00211">
    <property type="entry name" value="ABC_TRANSPORTER_1"/>
    <property type="match status" value="1"/>
</dbReference>
<keyword evidence="7" id="KW-0067">ATP-binding</keyword>
<evidence type="ECO:0000256" key="5">
    <source>
        <dbReference type="ARBA" id="ARBA00022741"/>
    </source>
</evidence>
<dbReference type="InterPro" id="IPR017871">
    <property type="entry name" value="ABC_transporter-like_CS"/>
</dbReference>
<dbReference type="InterPro" id="IPR003439">
    <property type="entry name" value="ABC_transporter-like_ATP-bd"/>
</dbReference>
<dbReference type="EMBL" id="UGNV01000001">
    <property type="protein sequence ID" value="STX28595.1"/>
    <property type="molecule type" value="Genomic_DNA"/>
</dbReference>
<feature type="transmembrane region" description="Helical" evidence="10">
    <location>
        <begin position="168"/>
        <end position="193"/>
    </location>
</feature>
<accession>A0A378I1N4</accession>
<proteinExistence type="predicted"/>
<dbReference type="InterPro" id="IPR005074">
    <property type="entry name" value="Peptidase_C39"/>
</dbReference>
<dbReference type="Pfam" id="PF00664">
    <property type="entry name" value="ABC_membrane"/>
    <property type="match status" value="1"/>
</dbReference>
<evidence type="ECO:0000256" key="1">
    <source>
        <dbReference type="ARBA" id="ARBA00004651"/>
    </source>
</evidence>
<dbReference type="InterPro" id="IPR036640">
    <property type="entry name" value="ABC1_TM_sf"/>
</dbReference>
<dbReference type="Pfam" id="PF00005">
    <property type="entry name" value="ABC_tran"/>
    <property type="match status" value="1"/>
</dbReference>
<dbReference type="FunFam" id="3.40.50.300:FF:000854">
    <property type="entry name" value="Multidrug ABC transporter ATP-binding protein"/>
    <property type="match status" value="1"/>
</dbReference>
<dbReference type="PROSITE" id="PS50990">
    <property type="entry name" value="PEPTIDASE_C39"/>
    <property type="match status" value="1"/>
</dbReference>
<keyword evidence="5" id="KW-0547">Nucleotide-binding</keyword>
<dbReference type="Proteomes" id="UP000254968">
    <property type="component" value="Unassembled WGS sequence"/>
</dbReference>
<gene>
    <name evidence="14" type="primary">SunT</name>
    <name evidence="14" type="ORF">NCTC13315_01125</name>
</gene>
<evidence type="ECO:0000256" key="8">
    <source>
        <dbReference type="ARBA" id="ARBA00022989"/>
    </source>
</evidence>
<dbReference type="GO" id="GO:0008233">
    <property type="term" value="F:peptidase activity"/>
    <property type="evidence" value="ECO:0007669"/>
    <property type="project" value="InterPro"/>
</dbReference>
<evidence type="ECO:0000256" key="6">
    <source>
        <dbReference type="ARBA" id="ARBA00022801"/>
    </source>
</evidence>
<keyword evidence="9 10" id="KW-0472">Membrane</keyword>